<dbReference type="InterPro" id="IPR017972">
    <property type="entry name" value="Cyt_P450_CS"/>
</dbReference>
<evidence type="ECO:0000256" key="1">
    <source>
        <dbReference type="ARBA" id="ARBA00001971"/>
    </source>
</evidence>
<evidence type="ECO:0000256" key="13">
    <source>
        <dbReference type="RuleBase" id="RU000461"/>
    </source>
</evidence>
<dbReference type="PRINTS" id="PR00463">
    <property type="entry name" value="EP450I"/>
</dbReference>
<evidence type="ECO:0000256" key="7">
    <source>
        <dbReference type="ARBA" id="ARBA00023004"/>
    </source>
</evidence>
<evidence type="ECO:0000256" key="6">
    <source>
        <dbReference type="ARBA" id="ARBA00023002"/>
    </source>
</evidence>
<dbReference type="GO" id="GO:0016020">
    <property type="term" value="C:membrane"/>
    <property type="evidence" value="ECO:0007669"/>
    <property type="project" value="UniProtKB-SubCell"/>
</dbReference>
<keyword evidence="16" id="KW-1185">Reference proteome</keyword>
<comment type="caution">
    <text evidence="15">The sequence shown here is derived from an EMBL/GenBank/DDBJ whole genome shotgun (WGS) entry which is preliminary data.</text>
</comment>
<name>A0A8T2Q841_CERRI</name>
<comment type="subcellular location">
    <subcellularLocation>
        <location evidence="2">Membrane</location>
        <topology evidence="2">Single-pass membrane protein</topology>
    </subcellularLocation>
</comment>
<dbReference type="Gene3D" id="1.10.630.10">
    <property type="entry name" value="Cytochrome P450"/>
    <property type="match status" value="1"/>
</dbReference>
<organism evidence="15 16">
    <name type="scientific">Ceratopteris richardii</name>
    <name type="common">Triangle waterfern</name>
    <dbReference type="NCBI Taxonomy" id="49495"/>
    <lineage>
        <taxon>Eukaryota</taxon>
        <taxon>Viridiplantae</taxon>
        <taxon>Streptophyta</taxon>
        <taxon>Embryophyta</taxon>
        <taxon>Tracheophyta</taxon>
        <taxon>Polypodiopsida</taxon>
        <taxon>Polypodiidae</taxon>
        <taxon>Polypodiales</taxon>
        <taxon>Pteridineae</taxon>
        <taxon>Pteridaceae</taxon>
        <taxon>Parkerioideae</taxon>
        <taxon>Ceratopteris</taxon>
    </lineage>
</organism>
<dbReference type="PRINTS" id="PR00385">
    <property type="entry name" value="P450"/>
</dbReference>
<keyword evidence="4 12" id="KW-0349">Heme</keyword>
<dbReference type="AlphaFoldDB" id="A0A8T2Q841"/>
<comment type="similarity">
    <text evidence="3 13">Belongs to the cytochrome P450 family.</text>
</comment>
<evidence type="ECO:0000256" key="2">
    <source>
        <dbReference type="ARBA" id="ARBA00004167"/>
    </source>
</evidence>
<comment type="cofactor">
    <cofactor evidence="1 12">
        <name>heme</name>
        <dbReference type="ChEBI" id="CHEBI:30413"/>
    </cofactor>
</comment>
<dbReference type="GO" id="GO:0020037">
    <property type="term" value="F:heme binding"/>
    <property type="evidence" value="ECO:0007669"/>
    <property type="project" value="InterPro"/>
</dbReference>
<protein>
    <recommendedName>
        <fullName evidence="10">trans-cinnamate 4-monooxygenase</fullName>
        <ecNumber evidence="10">1.14.14.91</ecNumber>
    </recommendedName>
</protein>
<keyword evidence="14" id="KW-0812">Transmembrane</keyword>
<evidence type="ECO:0000256" key="12">
    <source>
        <dbReference type="PIRSR" id="PIRSR602401-1"/>
    </source>
</evidence>
<keyword evidence="14" id="KW-1133">Transmembrane helix</keyword>
<evidence type="ECO:0000313" key="16">
    <source>
        <dbReference type="Proteomes" id="UP000825935"/>
    </source>
</evidence>
<keyword evidence="8 13" id="KW-0503">Monooxygenase</keyword>
<dbReference type="GO" id="GO:0016710">
    <property type="term" value="F:trans-cinnamate 4-monooxygenase activity"/>
    <property type="evidence" value="ECO:0007669"/>
    <property type="project" value="UniProtKB-EC"/>
</dbReference>
<dbReference type="InterPro" id="IPR036396">
    <property type="entry name" value="Cyt_P450_sf"/>
</dbReference>
<dbReference type="PROSITE" id="PS00086">
    <property type="entry name" value="CYTOCHROME_P450"/>
    <property type="match status" value="1"/>
</dbReference>
<accession>A0A8T2Q841</accession>
<evidence type="ECO:0000256" key="4">
    <source>
        <dbReference type="ARBA" id="ARBA00022617"/>
    </source>
</evidence>
<evidence type="ECO:0000256" key="8">
    <source>
        <dbReference type="ARBA" id="ARBA00023033"/>
    </source>
</evidence>
<dbReference type="EMBL" id="CM035442">
    <property type="protein sequence ID" value="KAH7279805.1"/>
    <property type="molecule type" value="Genomic_DNA"/>
</dbReference>
<sequence>MTLKHKHSFAHIIYTQSRISVIHRVSRGLPESLPRKTRESIAMEDVRHLFRRQLHLLSSAPFIVLSLLVLLLLPKLLRRFAANLPPGPLGLPFIGCLYRYAQGITPQTLAYLTSKYGDIFMVKLGQRNVVIVSSPELATEVLHTNGVEFASRTRSLLFNVITGTGQDLVFADYGEHYKNVRKICTPPFFSGKAIQRCREGWEEEITMIVKYIRDVPSASTSGLIIKDYLLLMMYNVVYRMLFSRRFSGLDDPLYMEIMGLNAKSRSLIINPLSRHGEFFPSLKPFMGKFLDQVRDANQQRMDFFRRAFLEELKKQGGATQAAVGCILDAQARGEITEETVLYLIQNINVAGIDTTVAAMEWGIGELVNNSHTQDEILDELDKVVGKGVPLTEPDIARLPYLQAVVKEVLRYHMVIPMLLPHMNLQPAKIGKYDIPAGSKVLINAWRMAMDPNHWEKPDLFDPARFLKTNISMSGNDMRFIPFGSGRRSCPGMAMAVTIMSLTFGRLVQEFRLLPASGDKVELKPIETLFDAHFLAVKSKIILEPRNQ</sequence>
<evidence type="ECO:0000256" key="11">
    <source>
        <dbReference type="ARBA" id="ARBA00048198"/>
    </source>
</evidence>
<keyword evidence="7 12" id="KW-0408">Iron</keyword>
<dbReference type="EC" id="1.14.14.91" evidence="10"/>
<dbReference type="Proteomes" id="UP000825935">
    <property type="component" value="Chromosome 37"/>
</dbReference>
<keyword evidence="14" id="KW-0472">Membrane</keyword>
<dbReference type="InterPro" id="IPR002401">
    <property type="entry name" value="Cyt_P450_E_grp-I"/>
</dbReference>
<evidence type="ECO:0000256" key="14">
    <source>
        <dbReference type="SAM" id="Phobius"/>
    </source>
</evidence>
<dbReference type="OrthoDB" id="1470350at2759"/>
<dbReference type="SUPFAM" id="SSF48264">
    <property type="entry name" value="Cytochrome P450"/>
    <property type="match status" value="1"/>
</dbReference>
<evidence type="ECO:0000256" key="10">
    <source>
        <dbReference type="ARBA" id="ARBA00038946"/>
    </source>
</evidence>
<dbReference type="InterPro" id="IPR001128">
    <property type="entry name" value="Cyt_P450"/>
</dbReference>
<evidence type="ECO:0000256" key="5">
    <source>
        <dbReference type="ARBA" id="ARBA00022723"/>
    </source>
</evidence>
<evidence type="ECO:0000256" key="3">
    <source>
        <dbReference type="ARBA" id="ARBA00010617"/>
    </source>
</evidence>
<keyword evidence="6 13" id="KW-0560">Oxidoreductase</keyword>
<comment type="pathway">
    <text evidence="9">Phenylpropanoid metabolism; trans-4-coumarate biosynthesis; trans-4-coumarate from trans-cinnamate: step 1/1.</text>
</comment>
<dbReference type="PANTHER" id="PTHR47948:SF4">
    <property type="entry name" value="TRANS-CINNAMATE 4-MONOOXYGENASE"/>
    <property type="match status" value="1"/>
</dbReference>
<gene>
    <name evidence="15" type="ORF">KP509_37G038100</name>
</gene>
<dbReference type="PANTHER" id="PTHR47948">
    <property type="entry name" value="TRANS-CINNAMATE 4-MONOOXYGENASE"/>
    <property type="match status" value="1"/>
</dbReference>
<evidence type="ECO:0000256" key="9">
    <source>
        <dbReference type="ARBA" id="ARBA00037893"/>
    </source>
</evidence>
<feature type="binding site" description="axial binding residue" evidence="12">
    <location>
        <position position="489"/>
    </location>
    <ligand>
        <name>heme</name>
        <dbReference type="ChEBI" id="CHEBI:30413"/>
    </ligand>
    <ligandPart>
        <name>Fe</name>
        <dbReference type="ChEBI" id="CHEBI:18248"/>
    </ligandPart>
</feature>
<dbReference type="Pfam" id="PF00067">
    <property type="entry name" value="p450"/>
    <property type="match status" value="1"/>
</dbReference>
<comment type="catalytic activity">
    <reaction evidence="11">
        <text>(E)-cinnamate + reduced [NADPH--hemoprotein reductase] + O2 = (E)-4-coumarate + oxidized [NADPH--hemoprotein reductase] + H2O + H(+)</text>
        <dbReference type="Rhea" id="RHEA:10608"/>
        <dbReference type="Rhea" id="RHEA-COMP:11964"/>
        <dbReference type="Rhea" id="RHEA-COMP:11965"/>
        <dbReference type="ChEBI" id="CHEBI:12876"/>
        <dbReference type="ChEBI" id="CHEBI:15377"/>
        <dbReference type="ChEBI" id="CHEBI:15378"/>
        <dbReference type="ChEBI" id="CHEBI:15379"/>
        <dbReference type="ChEBI" id="CHEBI:15669"/>
        <dbReference type="ChEBI" id="CHEBI:57618"/>
        <dbReference type="ChEBI" id="CHEBI:58210"/>
        <dbReference type="EC" id="1.14.14.91"/>
    </reaction>
</comment>
<evidence type="ECO:0000313" key="15">
    <source>
        <dbReference type="EMBL" id="KAH7279805.1"/>
    </source>
</evidence>
<reference evidence="15" key="1">
    <citation type="submission" date="2021-08" db="EMBL/GenBank/DDBJ databases">
        <title>WGS assembly of Ceratopteris richardii.</title>
        <authorList>
            <person name="Marchant D.B."/>
            <person name="Chen G."/>
            <person name="Jenkins J."/>
            <person name="Shu S."/>
            <person name="Leebens-Mack J."/>
            <person name="Grimwood J."/>
            <person name="Schmutz J."/>
            <person name="Soltis P."/>
            <person name="Soltis D."/>
            <person name="Chen Z.-H."/>
        </authorList>
    </citation>
    <scope>NUCLEOTIDE SEQUENCE</scope>
    <source>
        <strain evidence="15">Whitten #5841</strain>
        <tissue evidence="15">Leaf</tissue>
    </source>
</reference>
<proteinExistence type="inferred from homology"/>
<dbReference type="GO" id="GO:0005506">
    <property type="term" value="F:iron ion binding"/>
    <property type="evidence" value="ECO:0007669"/>
    <property type="project" value="InterPro"/>
</dbReference>
<feature type="transmembrane region" description="Helical" evidence="14">
    <location>
        <begin position="54"/>
        <end position="73"/>
    </location>
</feature>
<keyword evidence="5 12" id="KW-0479">Metal-binding</keyword>